<keyword evidence="2" id="KW-1185">Reference proteome</keyword>
<reference evidence="1 2" key="1">
    <citation type="submission" date="2024-01" db="EMBL/GenBank/DDBJ databases">
        <title>A draft genome for the cacao thread blight pathogen Marasmiellus scandens.</title>
        <authorList>
            <person name="Baruah I.K."/>
            <person name="Leung J."/>
            <person name="Bukari Y."/>
            <person name="Amoako-Attah I."/>
            <person name="Meinhardt L.W."/>
            <person name="Bailey B.A."/>
            <person name="Cohen S.P."/>
        </authorList>
    </citation>
    <scope>NUCLEOTIDE SEQUENCE [LARGE SCALE GENOMIC DNA]</scope>
    <source>
        <strain evidence="1 2">GH-19</strain>
    </source>
</reference>
<name>A0ABR1JPM5_9AGAR</name>
<dbReference type="EMBL" id="JBANRG010000007">
    <property type="protein sequence ID" value="KAK7464742.1"/>
    <property type="molecule type" value="Genomic_DNA"/>
</dbReference>
<accession>A0ABR1JPM5</accession>
<evidence type="ECO:0000313" key="1">
    <source>
        <dbReference type="EMBL" id="KAK7464742.1"/>
    </source>
</evidence>
<protein>
    <submittedName>
        <fullName evidence="1">Uncharacterized protein</fullName>
    </submittedName>
</protein>
<dbReference type="Gene3D" id="3.40.50.720">
    <property type="entry name" value="NAD(P)-binding Rossmann-like Domain"/>
    <property type="match status" value="1"/>
</dbReference>
<evidence type="ECO:0000313" key="2">
    <source>
        <dbReference type="Proteomes" id="UP001498398"/>
    </source>
</evidence>
<organism evidence="1 2">
    <name type="scientific">Marasmiellus scandens</name>
    <dbReference type="NCBI Taxonomy" id="2682957"/>
    <lineage>
        <taxon>Eukaryota</taxon>
        <taxon>Fungi</taxon>
        <taxon>Dikarya</taxon>
        <taxon>Basidiomycota</taxon>
        <taxon>Agaricomycotina</taxon>
        <taxon>Agaricomycetes</taxon>
        <taxon>Agaricomycetidae</taxon>
        <taxon>Agaricales</taxon>
        <taxon>Marasmiineae</taxon>
        <taxon>Omphalotaceae</taxon>
        <taxon>Marasmiellus</taxon>
    </lineage>
</organism>
<proteinExistence type="predicted"/>
<dbReference type="Proteomes" id="UP001498398">
    <property type="component" value="Unassembled WGS sequence"/>
</dbReference>
<comment type="caution">
    <text evidence="1">The sequence shown here is derived from an EMBL/GenBank/DDBJ whole genome shotgun (WGS) entry which is preliminary data.</text>
</comment>
<gene>
    <name evidence="1" type="ORF">VKT23_005948</name>
</gene>
<sequence length="171" mass="19074">MDWVPQIVQSGCVLGMLPTFPPSSVVSWLPIDIAADAFIDVIFHSGTANSTYLNLIHPNPASWHDLFTEISQSRGNLSLVPYVQWYTALNDLSFKDPQAAKRVAAIRILDFFAAGTKEFPRDTKREAMGMGMMSTDSAKRICPSLATASPLSGEDVSKWMRYWKERGLFEL</sequence>